<evidence type="ECO:0000256" key="2">
    <source>
        <dbReference type="ARBA" id="ARBA00022617"/>
    </source>
</evidence>
<keyword evidence="5 9" id="KW-1133">Transmembrane helix</keyword>
<evidence type="ECO:0000313" key="12">
    <source>
        <dbReference type="Proteomes" id="UP000469890"/>
    </source>
</evidence>
<keyword evidence="4" id="KW-0479">Metal-binding</keyword>
<evidence type="ECO:0000313" key="11">
    <source>
        <dbReference type="EMBL" id="KAF1800507.1"/>
    </source>
</evidence>
<feature type="domain" description="Cytochrome b5 heme-binding" evidence="10">
    <location>
        <begin position="2"/>
        <end position="78"/>
    </location>
</feature>
<dbReference type="SMART" id="SM01117">
    <property type="entry name" value="Cyt-b5"/>
    <property type="match status" value="1"/>
</dbReference>
<reference evidence="11 12" key="1">
    <citation type="submission" date="2019-09" db="EMBL/GenBank/DDBJ databases">
        <authorList>
            <consortium name="DOE Joint Genome Institute"/>
            <person name="Mondo S.J."/>
            <person name="Navarro-Mendoza M.I."/>
            <person name="Perez-Arques C."/>
            <person name="Panchal S."/>
            <person name="Nicolas F.E."/>
            <person name="Ganguly P."/>
            <person name="Pangilinan J."/>
            <person name="Grigoriev I."/>
            <person name="Heitman J."/>
            <person name="Sanya K."/>
            <person name="Garre V."/>
        </authorList>
    </citation>
    <scope>NUCLEOTIDE SEQUENCE [LARGE SCALE GENOMIC DNA]</scope>
    <source>
        <strain evidence="11 12">MU402</strain>
    </source>
</reference>
<dbReference type="Gene3D" id="3.10.120.10">
    <property type="entry name" value="Cytochrome b5-like heme/steroid binding domain"/>
    <property type="match status" value="1"/>
</dbReference>
<protein>
    <submittedName>
        <fullName evidence="11">Cytochrome b5</fullName>
    </submittedName>
</protein>
<comment type="caution">
    <text evidence="11">The sequence shown here is derived from an EMBL/GenBank/DDBJ whole genome shotgun (WGS) entry which is preliminary data.</text>
</comment>
<dbReference type="GO" id="GO:0020037">
    <property type="term" value="F:heme binding"/>
    <property type="evidence" value="ECO:0007669"/>
    <property type="project" value="TreeGrafter"/>
</dbReference>
<keyword evidence="2" id="KW-0349">Heme</keyword>
<evidence type="ECO:0000256" key="4">
    <source>
        <dbReference type="ARBA" id="ARBA00022723"/>
    </source>
</evidence>
<evidence type="ECO:0000256" key="6">
    <source>
        <dbReference type="ARBA" id="ARBA00023004"/>
    </source>
</evidence>
<dbReference type="AlphaFoldDB" id="A0A8H4EZL4"/>
<dbReference type="EMBL" id="JAAECE010000005">
    <property type="protein sequence ID" value="KAF1800507.1"/>
    <property type="molecule type" value="Genomic_DNA"/>
</dbReference>
<evidence type="ECO:0000256" key="5">
    <source>
        <dbReference type="ARBA" id="ARBA00022989"/>
    </source>
</evidence>
<gene>
    <name evidence="11" type="ORF">FB192DRAFT_1117690</name>
</gene>
<dbReference type="Pfam" id="PF00173">
    <property type="entry name" value="Cyt-b5"/>
    <property type="match status" value="1"/>
</dbReference>
<dbReference type="GO" id="GO:0016020">
    <property type="term" value="C:membrane"/>
    <property type="evidence" value="ECO:0007669"/>
    <property type="project" value="UniProtKB-SubCell"/>
</dbReference>
<organism evidence="11 12">
    <name type="scientific">Mucor circinelloides f. lusitanicus</name>
    <name type="common">Mucor racemosus var. lusitanicus</name>
    <dbReference type="NCBI Taxonomy" id="29924"/>
    <lineage>
        <taxon>Eukaryota</taxon>
        <taxon>Fungi</taxon>
        <taxon>Fungi incertae sedis</taxon>
        <taxon>Mucoromycota</taxon>
        <taxon>Mucoromycotina</taxon>
        <taxon>Mucoromycetes</taxon>
        <taxon>Mucorales</taxon>
        <taxon>Mucorineae</taxon>
        <taxon>Mucoraceae</taxon>
        <taxon>Mucor</taxon>
    </lineage>
</organism>
<keyword evidence="7 9" id="KW-0472">Membrane</keyword>
<dbReference type="PRINTS" id="PR00363">
    <property type="entry name" value="CYTOCHROMEB5"/>
</dbReference>
<proteinExistence type="inferred from homology"/>
<sequence>MSAIYSLSEVEKHNVKGDLWLVIEGKVYNVTTFAADHPGGERAIYEEAGKDATEAFNDIGHSEAAHEWLNDYYIGDLEGFAQTEEKVVEQQEELKQEPVTQVPVQKPKGSALRVIIPAIAVAGILIYKFVIAPQQKN</sequence>
<comment type="similarity">
    <text evidence="8">Belongs to the cytochrome b5 family.</text>
</comment>
<dbReference type="FunFam" id="3.10.120.10:FF:000002">
    <property type="entry name" value="Cytochrome b5 type B"/>
    <property type="match status" value="1"/>
</dbReference>
<evidence type="ECO:0000256" key="3">
    <source>
        <dbReference type="ARBA" id="ARBA00022692"/>
    </source>
</evidence>
<feature type="transmembrane region" description="Helical" evidence="9">
    <location>
        <begin position="111"/>
        <end position="131"/>
    </location>
</feature>
<evidence type="ECO:0000256" key="8">
    <source>
        <dbReference type="ARBA" id="ARBA00038168"/>
    </source>
</evidence>
<comment type="subcellular location">
    <subcellularLocation>
        <location evidence="1">Membrane</location>
    </subcellularLocation>
</comment>
<keyword evidence="3 9" id="KW-0812">Transmembrane</keyword>
<dbReference type="SUPFAM" id="SSF55856">
    <property type="entry name" value="Cytochrome b5-like heme/steroid binding domain"/>
    <property type="match status" value="1"/>
</dbReference>
<dbReference type="PANTHER" id="PTHR19359:SF14">
    <property type="entry name" value="CYTOCHROME B5 A"/>
    <property type="match status" value="1"/>
</dbReference>
<evidence type="ECO:0000259" key="10">
    <source>
        <dbReference type="PROSITE" id="PS50255"/>
    </source>
</evidence>
<name>A0A8H4EZL4_MUCCL</name>
<dbReference type="InterPro" id="IPR001199">
    <property type="entry name" value="Cyt_B5-like_heme/steroid-bd"/>
</dbReference>
<dbReference type="GO" id="GO:0046872">
    <property type="term" value="F:metal ion binding"/>
    <property type="evidence" value="ECO:0007669"/>
    <property type="project" value="UniProtKB-KW"/>
</dbReference>
<evidence type="ECO:0000256" key="7">
    <source>
        <dbReference type="ARBA" id="ARBA00023136"/>
    </source>
</evidence>
<dbReference type="PANTHER" id="PTHR19359">
    <property type="entry name" value="CYTOCHROME B5"/>
    <property type="match status" value="1"/>
</dbReference>
<dbReference type="InterPro" id="IPR050668">
    <property type="entry name" value="Cytochrome_b5"/>
</dbReference>
<evidence type="ECO:0000256" key="1">
    <source>
        <dbReference type="ARBA" id="ARBA00004370"/>
    </source>
</evidence>
<dbReference type="InterPro" id="IPR036400">
    <property type="entry name" value="Cyt_B5-like_heme/steroid_sf"/>
</dbReference>
<dbReference type="Proteomes" id="UP000469890">
    <property type="component" value="Unassembled WGS sequence"/>
</dbReference>
<dbReference type="PROSITE" id="PS50255">
    <property type="entry name" value="CYTOCHROME_B5_2"/>
    <property type="match status" value="1"/>
</dbReference>
<keyword evidence="6" id="KW-0408">Iron</keyword>
<evidence type="ECO:0000256" key="9">
    <source>
        <dbReference type="SAM" id="Phobius"/>
    </source>
</evidence>
<accession>A0A8H4EZL4</accession>